<name>A0A6M3KZ55_9ZZZZ</name>
<evidence type="ECO:0000313" key="1">
    <source>
        <dbReference type="EMBL" id="QJA86714.1"/>
    </source>
</evidence>
<proteinExistence type="predicted"/>
<accession>A0A6M3KZ55</accession>
<dbReference type="AlphaFoldDB" id="A0A6M3KZ55"/>
<dbReference type="InterPro" id="IPR054052">
    <property type="entry name" value="Y16Q-like"/>
</dbReference>
<dbReference type="Pfam" id="PF21825">
    <property type="entry name" value="crAss001_48"/>
    <property type="match status" value="1"/>
</dbReference>
<organism evidence="1">
    <name type="scientific">viral metagenome</name>
    <dbReference type="NCBI Taxonomy" id="1070528"/>
    <lineage>
        <taxon>unclassified sequences</taxon>
        <taxon>metagenomes</taxon>
        <taxon>organismal metagenomes</taxon>
    </lineage>
</organism>
<gene>
    <name evidence="1" type="ORF">MM415B03130_0002</name>
</gene>
<dbReference type="EMBL" id="MT142655">
    <property type="protein sequence ID" value="QJA86714.1"/>
    <property type="molecule type" value="Genomic_DNA"/>
</dbReference>
<sequence>MEDYQKRVIEEKKELDSKIERLRAFMASDYFNNGIPSDEQKRMRRQELIMELYSEVLSDRMEHFV</sequence>
<protein>
    <submittedName>
        <fullName evidence="1">Uncharacterized protein</fullName>
    </submittedName>
</protein>
<reference evidence="1" key="1">
    <citation type="submission" date="2020-03" db="EMBL/GenBank/DDBJ databases">
        <title>The deep terrestrial virosphere.</title>
        <authorList>
            <person name="Holmfeldt K."/>
            <person name="Nilsson E."/>
            <person name="Simone D."/>
            <person name="Lopez-Fernandez M."/>
            <person name="Wu X."/>
            <person name="de Brujin I."/>
            <person name="Lundin D."/>
            <person name="Andersson A."/>
            <person name="Bertilsson S."/>
            <person name="Dopson M."/>
        </authorList>
    </citation>
    <scope>NUCLEOTIDE SEQUENCE</scope>
    <source>
        <strain evidence="1">MM415B03130</strain>
    </source>
</reference>